<evidence type="ECO:0000256" key="9">
    <source>
        <dbReference type="ARBA" id="ARBA00022777"/>
    </source>
</evidence>
<evidence type="ECO:0000256" key="6">
    <source>
        <dbReference type="ARBA" id="ARBA00022679"/>
    </source>
</evidence>
<dbReference type="InterPro" id="IPR023468">
    <property type="entry name" value="Riboflavin_kinase"/>
</dbReference>
<comment type="catalytic activity">
    <reaction evidence="13 15">
        <text>riboflavin + ATP = FMN + ADP + H(+)</text>
        <dbReference type="Rhea" id="RHEA:14357"/>
        <dbReference type="ChEBI" id="CHEBI:15378"/>
        <dbReference type="ChEBI" id="CHEBI:30616"/>
        <dbReference type="ChEBI" id="CHEBI:57986"/>
        <dbReference type="ChEBI" id="CHEBI:58210"/>
        <dbReference type="ChEBI" id="CHEBI:456216"/>
        <dbReference type="EC" id="2.7.1.26"/>
    </reaction>
</comment>
<keyword evidence="4 15" id="KW-0285">Flavoprotein</keyword>
<evidence type="ECO:0000256" key="14">
    <source>
        <dbReference type="ARBA" id="ARBA00049494"/>
    </source>
</evidence>
<dbReference type="GO" id="GO:0008531">
    <property type="term" value="F:riboflavin kinase activity"/>
    <property type="evidence" value="ECO:0007669"/>
    <property type="project" value="UniProtKB-EC"/>
</dbReference>
<evidence type="ECO:0000256" key="8">
    <source>
        <dbReference type="ARBA" id="ARBA00022741"/>
    </source>
</evidence>
<comment type="pathway">
    <text evidence="2 15">Cofactor biosynthesis; FAD biosynthesis; FAD from FMN: step 1/1.</text>
</comment>
<accession>A0ABY7VSH4</accession>
<evidence type="ECO:0000256" key="10">
    <source>
        <dbReference type="ARBA" id="ARBA00022827"/>
    </source>
</evidence>
<evidence type="ECO:0000256" key="3">
    <source>
        <dbReference type="ARBA" id="ARBA00005201"/>
    </source>
</evidence>
<keyword evidence="10 15" id="KW-0274">FAD</keyword>
<evidence type="ECO:0000256" key="7">
    <source>
        <dbReference type="ARBA" id="ARBA00022695"/>
    </source>
</evidence>
<dbReference type="SUPFAM" id="SSF52374">
    <property type="entry name" value="Nucleotidylyl transferase"/>
    <property type="match status" value="1"/>
</dbReference>
<dbReference type="PIRSF" id="PIRSF004491">
    <property type="entry name" value="FAD_Synth"/>
    <property type="match status" value="1"/>
</dbReference>
<sequence>MPKTKMLLCHSLQELSQHGIHRVSIACGNFDGIHRGHRKLLQKAIDQGKANQSTPIVLSFSPHPREFFTGKCIPTLSSLERRMETFSKLGIKALVILDFNQVLAETEAHAFVEKYLLQHIEISDFCVGRQWLFGAGRKGNIALLNEYASSFTTHAVDEFLLDQEAVSSSRIRFALEKHDFDQAEKLLGHKWKISGPVIKGLGLASAKLNTPTANIDTGIPLLPISGVFAVHAKIAEQSYSGILNIGSAPTFLEKQQSSQHVELHILDFDEDIYDEEVQVHIHSFIRSEQKFGSAEELKAQIQHDIAQARKAL</sequence>
<dbReference type="InterPro" id="IPR015864">
    <property type="entry name" value="FAD_synthase"/>
</dbReference>
<dbReference type="Pfam" id="PF01687">
    <property type="entry name" value="Flavokinase"/>
    <property type="match status" value="1"/>
</dbReference>
<keyword evidence="12" id="KW-0511">Multifunctional enzyme</keyword>
<dbReference type="GO" id="GO:0003919">
    <property type="term" value="F:FMN adenylyltransferase activity"/>
    <property type="evidence" value="ECO:0007669"/>
    <property type="project" value="UniProtKB-EC"/>
</dbReference>
<evidence type="ECO:0000256" key="1">
    <source>
        <dbReference type="ARBA" id="ARBA00002121"/>
    </source>
</evidence>
<comment type="similarity">
    <text evidence="15">Belongs to the ribF family.</text>
</comment>
<dbReference type="Gene3D" id="2.40.30.30">
    <property type="entry name" value="Riboflavin kinase-like"/>
    <property type="match status" value="1"/>
</dbReference>
<dbReference type="InterPro" id="IPR015865">
    <property type="entry name" value="Riboflavin_kinase_bac/euk"/>
</dbReference>
<keyword evidence="18" id="KW-1185">Reference proteome</keyword>
<comment type="catalytic activity">
    <reaction evidence="14 15">
        <text>FMN + ATP + H(+) = FAD + diphosphate</text>
        <dbReference type="Rhea" id="RHEA:17237"/>
        <dbReference type="ChEBI" id="CHEBI:15378"/>
        <dbReference type="ChEBI" id="CHEBI:30616"/>
        <dbReference type="ChEBI" id="CHEBI:33019"/>
        <dbReference type="ChEBI" id="CHEBI:57692"/>
        <dbReference type="ChEBI" id="CHEBI:58210"/>
        <dbReference type="EC" id="2.7.7.2"/>
    </reaction>
</comment>
<dbReference type="Gene3D" id="3.40.50.620">
    <property type="entry name" value="HUPs"/>
    <property type="match status" value="1"/>
</dbReference>
<evidence type="ECO:0000259" key="16">
    <source>
        <dbReference type="SMART" id="SM00904"/>
    </source>
</evidence>
<evidence type="ECO:0000256" key="12">
    <source>
        <dbReference type="ARBA" id="ARBA00023268"/>
    </source>
</evidence>
<evidence type="ECO:0000256" key="4">
    <source>
        <dbReference type="ARBA" id="ARBA00022630"/>
    </source>
</evidence>
<proteinExistence type="inferred from homology"/>
<evidence type="ECO:0000256" key="2">
    <source>
        <dbReference type="ARBA" id="ARBA00004726"/>
    </source>
</evidence>
<evidence type="ECO:0000256" key="15">
    <source>
        <dbReference type="PIRNR" id="PIRNR004491"/>
    </source>
</evidence>
<dbReference type="PANTHER" id="PTHR22749:SF6">
    <property type="entry name" value="RIBOFLAVIN KINASE"/>
    <property type="match status" value="1"/>
</dbReference>
<dbReference type="PANTHER" id="PTHR22749">
    <property type="entry name" value="RIBOFLAVIN KINASE/FMN ADENYLYLTRANSFERASE"/>
    <property type="match status" value="1"/>
</dbReference>
<evidence type="ECO:0000256" key="13">
    <source>
        <dbReference type="ARBA" id="ARBA00047880"/>
    </source>
</evidence>
<dbReference type="InterPro" id="IPR014729">
    <property type="entry name" value="Rossmann-like_a/b/a_fold"/>
</dbReference>
<dbReference type="InterPro" id="IPR002606">
    <property type="entry name" value="Riboflavin_kinase_bac"/>
</dbReference>
<reference evidence="17 18" key="1">
    <citation type="submission" date="2023-02" db="EMBL/GenBank/DDBJ databases">
        <title>Genome sequence of Lentisphaera profundi SAORIC-696.</title>
        <authorList>
            <person name="Kim e."/>
            <person name="Cho J.-C."/>
            <person name="Choi A."/>
            <person name="Kang I."/>
        </authorList>
    </citation>
    <scope>NUCLEOTIDE SEQUENCE [LARGE SCALE GENOMIC DNA]</scope>
    <source>
        <strain evidence="17 18">SAORIC-696</strain>
    </source>
</reference>
<evidence type="ECO:0000256" key="5">
    <source>
        <dbReference type="ARBA" id="ARBA00022643"/>
    </source>
</evidence>
<gene>
    <name evidence="17" type="primary">ribF</name>
    <name evidence="17" type="ORF">PQO03_01775</name>
</gene>
<dbReference type="Pfam" id="PF06574">
    <property type="entry name" value="FAD_syn"/>
    <property type="match status" value="1"/>
</dbReference>
<dbReference type="InterPro" id="IPR023465">
    <property type="entry name" value="Riboflavin_kinase_dom_sf"/>
</dbReference>
<keyword evidence="6 15" id="KW-0808">Transferase</keyword>
<dbReference type="Proteomes" id="UP001214250">
    <property type="component" value="Chromosome 1"/>
</dbReference>
<organism evidence="17 18">
    <name type="scientific">Lentisphaera profundi</name>
    <dbReference type="NCBI Taxonomy" id="1658616"/>
    <lineage>
        <taxon>Bacteria</taxon>
        <taxon>Pseudomonadati</taxon>
        <taxon>Lentisphaerota</taxon>
        <taxon>Lentisphaeria</taxon>
        <taxon>Lentisphaerales</taxon>
        <taxon>Lentisphaeraceae</taxon>
        <taxon>Lentisphaera</taxon>
    </lineage>
</organism>
<dbReference type="SUPFAM" id="SSF82114">
    <property type="entry name" value="Riboflavin kinase-like"/>
    <property type="match status" value="1"/>
</dbReference>
<protein>
    <recommendedName>
        <fullName evidence="15">Riboflavin biosynthesis protein</fullName>
    </recommendedName>
    <domain>
        <recommendedName>
            <fullName evidence="15">Riboflavin kinase</fullName>
            <ecNumber evidence="15">2.7.1.26</ecNumber>
        </recommendedName>
        <alternativeName>
            <fullName evidence="15">Flavokinase</fullName>
        </alternativeName>
    </domain>
    <domain>
        <recommendedName>
            <fullName evidence="15">FMN adenylyltransferase</fullName>
            <ecNumber evidence="15">2.7.7.2</ecNumber>
        </recommendedName>
        <alternativeName>
            <fullName evidence="15">FAD pyrophosphorylase</fullName>
        </alternativeName>
        <alternativeName>
            <fullName evidence="15">FAD synthase</fullName>
        </alternativeName>
    </domain>
</protein>
<evidence type="ECO:0000256" key="11">
    <source>
        <dbReference type="ARBA" id="ARBA00022840"/>
    </source>
</evidence>
<dbReference type="SMART" id="SM00904">
    <property type="entry name" value="Flavokinase"/>
    <property type="match status" value="1"/>
</dbReference>
<keyword evidence="5 15" id="KW-0288">FMN</keyword>
<dbReference type="RefSeq" id="WP_274150759.1">
    <property type="nucleotide sequence ID" value="NZ_CP117811.1"/>
</dbReference>
<feature type="domain" description="Riboflavin kinase" evidence="16">
    <location>
        <begin position="186"/>
        <end position="311"/>
    </location>
</feature>
<dbReference type="EC" id="2.7.7.2" evidence="15"/>
<name>A0ABY7VSH4_9BACT</name>
<dbReference type="EC" id="2.7.1.26" evidence="15"/>
<comment type="pathway">
    <text evidence="3 15">Cofactor biosynthesis; FMN biosynthesis; FMN from riboflavin (ATP route): step 1/1.</text>
</comment>
<evidence type="ECO:0000313" key="17">
    <source>
        <dbReference type="EMBL" id="WDE96694.1"/>
    </source>
</evidence>
<keyword evidence="7 15" id="KW-0548">Nucleotidyltransferase</keyword>
<comment type="function">
    <text evidence="1">Catalyzes the phosphorylation of riboflavin to FMN followed by the adenylation of FMN to FAD.</text>
</comment>
<dbReference type="NCBIfam" id="TIGR00083">
    <property type="entry name" value="ribF"/>
    <property type="match status" value="1"/>
</dbReference>
<keyword evidence="8 15" id="KW-0547">Nucleotide-binding</keyword>
<keyword evidence="11 15" id="KW-0067">ATP-binding</keyword>
<dbReference type="EMBL" id="CP117811">
    <property type="protein sequence ID" value="WDE96694.1"/>
    <property type="molecule type" value="Genomic_DNA"/>
</dbReference>
<evidence type="ECO:0000313" key="18">
    <source>
        <dbReference type="Proteomes" id="UP001214250"/>
    </source>
</evidence>
<dbReference type="CDD" id="cd02064">
    <property type="entry name" value="FAD_synthetase_N"/>
    <property type="match status" value="1"/>
</dbReference>
<keyword evidence="9 15" id="KW-0418">Kinase</keyword>